<dbReference type="GO" id="GO:0004805">
    <property type="term" value="F:trehalose-phosphatase activity"/>
    <property type="evidence" value="ECO:0007669"/>
    <property type="project" value="UniProtKB-EC"/>
</dbReference>
<comment type="similarity">
    <text evidence="2 4">Belongs to the trehalose phosphatase family.</text>
</comment>
<gene>
    <name evidence="5" type="primary">otsB</name>
    <name evidence="5" type="ORF">KEC16_18235</name>
</gene>
<comment type="catalytic activity">
    <reaction evidence="4">
        <text>alpha,alpha-trehalose 6-phosphate + H2O = alpha,alpha-trehalose + phosphate</text>
        <dbReference type="Rhea" id="RHEA:23420"/>
        <dbReference type="ChEBI" id="CHEBI:15377"/>
        <dbReference type="ChEBI" id="CHEBI:16551"/>
        <dbReference type="ChEBI" id="CHEBI:43474"/>
        <dbReference type="ChEBI" id="CHEBI:58429"/>
        <dbReference type="EC" id="3.1.3.12"/>
    </reaction>
</comment>
<dbReference type="InterPro" id="IPR003337">
    <property type="entry name" value="Trehalose_PPase"/>
</dbReference>
<dbReference type="NCBIfam" id="TIGR00685">
    <property type="entry name" value="T6PP"/>
    <property type="match status" value="1"/>
</dbReference>
<organism evidence="5 6">
    <name type="scientific">Magnetospirillum sulfuroxidans</name>
    <dbReference type="NCBI Taxonomy" id="611300"/>
    <lineage>
        <taxon>Bacteria</taxon>
        <taxon>Pseudomonadati</taxon>
        <taxon>Pseudomonadota</taxon>
        <taxon>Alphaproteobacteria</taxon>
        <taxon>Rhodospirillales</taxon>
        <taxon>Rhodospirillaceae</taxon>
        <taxon>Magnetospirillum</taxon>
    </lineage>
</organism>
<keyword evidence="6" id="KW-1185">Reference proteome</keyword>
<evidence type="ECO:0000256" key="3">
    <source>
        <dbReference type="ARBA" id="ARBA00022801"/>
    </source>
</evidence>
<sequence>MAEAKNWALFLDIDGTLLDLAAKPDLVVVPAELPGVLAALTAHLGGALALISGRTLSDIDWLFPGGGDAAGSHGAEWRRAGMVKASAAVGPELHALAAGAETLPGILVERKPLAVALHYRDAPQLAAQVRGLAHNAVAAAPVALRVLEGKSVIEVVPANADKGAAISRFMTCPPFAGRCPVFIGDDVTDESGFSAVNRLGGRSIHVGGNIDSVASRKIASPTAVRRWLAGVERKLRGHAHGQS</sequence>
<dbReference type="EC" id="3.1.3.12" evidence="4"/>
<dbReference type="NCBIfam" id="TIGR01484">
    <property type="entry name" value="HAD-SF-IIB"/>
    <property type="match status" value="1"/>
</dbReference>
<comment type="pathway">
    <text evidence="1 4">Glycan biosynthesis; trehalose biosynthesis.</text>
</comment>
<protein>
    <recommendedName>
        <fullName evidence="4">Trehalose 6-phosphate phosphatase</fullName>
        <ecNumber evidence="4">3.1.3.12</ecNumber>
    </recommendedName>
</protein>
<evidence type="ECO:0000313" key="5">
    <source>
        <dbReference type="EMBL" id="MBR9973671.1"/>
    </source>
</evidence>
<dbReference type="PANTHER" id="PTHR43768">
    <property type="entry name" value="TREHALOSE 6-PHOSPHATE PHOSPHATASE"/>
    <property type="match status" value="1"/>
</dbReference>
<accession>A0ABS5IGX1</accession>
<dbReference type="InterPro" id="IPR006379">
    <property type="entry name" value="HAD-SF_hydro_IIB"/>
</dbReference>
<dbReference type="InterPro" id="IPR023214">
    <property type="entry name" value="HAD_sf"/>
</dbReference>
<dbReference type="Gene3D" id="3.40.50.1000">
    <property type="entry name" value="HAD superfamily/HAD-like"/>
    <property type="match status" value="1"/>
</dbReference>
<reference evidence="5 6" key="1">
    <citation type="submission" date="2021-04" db="EMBL/GenBank/DDBJ databases">
        <title>Magnetospirillum sulfuroxidans sp. nov., a facultative chemolithoautotrophic sulfur-oxidizing alphaproteobacterium isolated from freshwater sediment and proposals for Paramagetospirillum gen. nov., and Magnetospirillaceae fam. nov.</title>
        <authorList>
            <person name="Koziaeva V."/>
            <person name="Geelhoed J.S."/>
            <person name="Sorokin D.Y."/>
            <person name="Grouzdev D.S."/>
        </authorList>
    </citation>
    <scope>NUCLEOTIDE SEQUENCE [LARGE SCALE GENOMIC DNA]</scope>
    <source>
        <strain evidence="5 6">J10</strain>
    </source>
</reference>
<evidence type="ECO:0000256" key="4">
    <source>
        <dbReference type="RuleBase" id="RU361117"/>
    </source>
</evidence>
<dbReference type="InterPro" id="IPR044651">
    <property type="entry name" value="OTSB-like"/>
</dbReference>
<dbReference type="SUPFAM" id="SSF56784">
    <property type="entry name" value="HAD-like"/>
    <property type="match status" value="1"/>
</dbReference>
<dbReference type="InterPro" id="IPR036412">
    <property type="entry name" value="HAD-like_sf"/>
</dbReference>
<proteinExistence type="inferred from homology"/>
<comment type="function">
    <text evidence="4">Removes the phosphate from trehalose 6-phosphate to produce free trehalose.</text>
</comment>
<keyword evidence="4" id="KW-0479">Metal-binding</keyword>
<name>A0ABS5IGX1_9PROT</name>
<comment type="caution">
    <text evidence="5">The sequence shown here is derived from an EMBL/GenBank/DDBJ whole genome shotgun (WGS) entry which is preliminary data.</text>
</comment>
<keyword evidence="4" id="KW-0460">Magnesium</keyword>
<dbReference type="CDD" id="cd01627">
    <property type="entry name" value="HAD_TPP"/>
    <property type="match status" value="1"/>
</dbReference>
<evidence type="ECO:0000256" key="1">
    <source>
        <dbReference type="ARBA" id="ARBA00005199"/>
    </source>
</evidence>
<dbReference type="EMBL" id="JAGTUF010000028">
    <property type="protein sequence ID" value="MBR9973671.1"/>
    <property type="molecule type" value="Genomic_DNA"/>
</dbReference>
<dbReference type="Gene3D" id="3.30.70.1020">
    <property type="entry name" value="Trehalose-6-phosphate phosphatase related protein, domain 2"/>
    <property type="match status" value="1"/>
</dbReference>
<keyword evidence="3 4" id="KW-0378">Hydrolase</keyword>
<dbReference type="Pfam" id="PF02358">
    <property type="entry name" value="Trehalose_PPase"/>
    <property type="match status" value="1"/>
</dbReference>
<evidence type="ECO:0000256" key="2">
    <source>
        <dbReference type="ARBA" id="ARBA00008770"/>
    </source>
</evidence>
<dbReference type="RefSeq" id="WP_211551630.1">
    <property type="nucleotide sequence ID" value="NZ_JAGTUF010000028.1"/>
</dbReference>
<evidence type="ECO:0000313" key="6">
    <source>
        <dbReference type="Proteomes" id="UP000680714"/>
    </source>
</evidence>
<dbReference type="Proteomes" id="UP000680714">
    <property type="component" value="Unassembled WGS sequence"/>
</dbReference>
<dbReference type="PANTHER" id="PTHR43768:SF3">
    <property type="entry name" value="TREHALOSE 6-PHOSPHATE PHOSPHATASE"/>
    <property type="match status" value="1"/>
</dbReference>
<comment type="cofactor">
    <cofactor evidence="4">
        <name>Mg(2+)</name>
        <dbReference type="ChEBI" id="CHEBI:18420"/>
    </cofactor>
</comment>